<dbReference type="Pfam" id="PF17836">
    <property type="entry name" value="PglD_N"/>
    <property type="match status" value="1"/>
</dbReference>
<evidence type="ECO:0000313" key="3">
    <source>
        <dbReference type="EMBL" id="AYV85884.1"/>
    </source>
</evidence>
<dbReference type="GO" id="GO:0016740">
    <property type="term" value="F:transferase activity"/>
    <property type="evidence" value="ECO:0007669"/>
    <property type="project" value="UniProtKB-KW"/>
</dbReference>
<dbReference type="SUPFAM" id="SSF53383">
    <property type="entry name" value="PLP-dependent transferases"/>
    <property type="match status" value="1"/>
</dbReference>
<protein>
    <submittedName>
        <fullName evidence="3">Putative pyridoxal phosphate-dependent transferase</fullName>
    </submittedName>
</protein>
<dbReference type="Gene3D" id="3.40.50.20">
    <property type="match status" value="1"/>
</dbReference>
<dbReference type="Gene3D" id="3.40.640.10">
    <property type="entry name" value="Type I PLP-dependent aspartate aminotransferase-like (Major domain)"/>
    <property type="match status" value="1"/>
</dbReference>
<dbReference type="CDD" id="cd03360">
    <property type="entry name" value="LbH_AT_putative"/>
    <property type="match status" value="1"/>
</dbReference>
<proteinExistence type="predicted"/>
<dbReference type="InterPro" id="IPR018357">
    <property type="entry name" value="Hexapep_transf_CS"/>
</dbReference>
<reference evidence="3" key="1">
    <citation type="submission" date="2018-10" db="EMBL/GenBank/DDBJ databases">
        <title>Hidden diversity of soil giant viruses.</title>
        <authorList>
            <person name="Schulz F."/>
            <person name="Alteio L."/>
            <person name="Goudeau D."/>
            <person name="Ryan E.M."/>
            <person name="Malmstrom R.R."/>
            <person name="Blanchard J."/>
            <person name="Woyke T."/>
        </authorList>
    </citation>
    <scope>NUCLEOTIDE SEQUENCE</scope>
    <source>
        <strain evidence="3">SOV1</strain>
    </source>
</reference>
<dbReference type="PROSITE" id="PS00101">
    <property type="entry name" value="HEXAPEP_TRANSFERASES"/>
    <property type="match status" value="1"/>
</dbReference>
<dbReference type="InterPro" id="IPR020019">
    <property type="entry name" value="AcTrfase_PglD-like"/>
</dbReference>
<dbReference type="EMBL" id="MK072489">
    <property type="protein sequence ID" value="AYV85884.1"/>
    <property type="molecule type" value="Genomic_DNA"/>
</dbReference>
<dbReference type="PANTHER" id="PTHR43300:SF7">
    <property type="entry name" value="UDP-N-ACETYLBACILLOSAMINE N-ACETYLTRANSFERASE"/>
    <property type="match status" value="1"/>
</dbReference>
<feature type="domain" description="PglD N-terminal" evidence="2">
    <location>
        <begin position="4"/>
        <end position="70"/>
    </location>
</feature>
<dbReference type="Pfam" id="PF01041">
    <property type="entry name" value="DegT_DnrJ_EryC1"/>
    <property type="match status" value="1"/>
</dbReference>
<dbReference type="InterPro" id="IPR050179">
    <property type="entry name" value="Trans_hexapeptide_repeat"/>
</dbReference>
<gene>
    <name evidence="3" type="ORF">Solivirus1_41</name>
</gene>
<dbReference type="InterPro" id="IPR015424">
    <property type="entry name" value="PyrdxlP-dep_Trfase"/>
</dbReference>
<dbReference type="PANTHER" id="PTHR43300">
    <property type="entry name" value="ACETYLTRANSFERASE"/>
    <property type="match status" value="1"/>
</dbReference>
<sequence length="567" mass="62430">MGRDIIIIGKGGHSRVVADIICANEDSIYGYVDDKHQPGIISDTDHCHSSLGYYVCAIGDNETRKRIVEKNKHLRWISVVCQQKSFGSCVSIAQGTVICAGVILCSGVSIGEHSIINTKVSVDHDSKIGSFTHLAPGVTLCGNVTVGDCTLIGAQSVVKNGVKIGNNVTIGCGSNVISDIPDGATAYGNPAKIINSSCSVPLLPGEINWLGNPTKVAASMQDSLGQINWLAKKTINWLQVQAIMSECEAKNQFTNIGPIIPKLEEFIRQKFEIEDSKAVILTSNGTTALHALAGALLKERPDMKFATQSFTFPSSVQGPLMGAYIVDIDKDGGPDLAAIPRETNALIVTNVHGNVVNIQKYLDFCEKREMICLFDNAATGFTIYNNKNSCNYGTASIVSFHFTKPFGFGEGGVIIVDRKYEHEIRCLLNFGIDNKLGEKAKHSMYGSNYRMCDINATFILSYLIDNFEKIVKRHREIYRRFASTEFKGWRLFPGFGTETPVCSSICLLNDKPFDNSVIPFITRRYYRPLDPSCKVSSDLYSRIVCVPCNIDLTEQQVNYMIEWFKSN</sequence>
<dbReference type="InterPro" id="IPR011004">
    <property type="entry name" value="Trimer_LpxA-like_sf"/>
</dbReference>
<dbReference type="Gene3D" id="2.160.10.10">
    <property type="entry name" value="Hexapeptide repeat proteins"/>
    <property type="match status" value="1"/>
</dbReference>
<accession>A0A3G5AH14</accession>
<keyword evidence="1 3" id="KW-0808">Transferase</keyword>
<organism evidence="3">
    <name type="scientific">Solivirus sp</name>
    <dbReference type="NCBI Taxonomy" id="2487772"/>
    <lineage>
        <taxon>Viruses</taxon>
        <taxon>Pithoviruses</taxon>
    </lineage>
</organism>
<dbReference type="SUPFAM" id="SSF51161">
    <property type="entry name" value="Trimeric LpxA-like enzymes"/>
    <property type="match status" value="1"/>
</dbReference>
<evidence type="ECO:0000256" key="1">
    <source>
        <dbReference type="ARBA" id="ARBA00022679"/>
    </source>
</evidence>
<dbReference type="InterPro" id="IPR000653">
    <property type="entry name" value="DegT/StrS_aminotransferase"/>
</dbReference>
<dbReference type="InterPro" id="IPR015421">
    <property type="entry name" value="PyrdxlP-dep_Trfase_major"/>
</dbReference>
<name>A0A3G5AH14_9VIRU</name>
<dbReference type="NCBIfam" id="TIGR03570">
    <property type="entry name" value="NeuD_NnaD"/>
    <property type="match status" value="1"/>
</dbReference>
<dbReference type="InterPro" id="IPR041561">
    <property type="entry name" value="PglD_N"/>
</dbReference>
<evidence type="ECO:0000259" key="2">
    <source>
        <dbReference type="Pfam" id="PF17836"/>
    </source>
</evidence>